<feature type="binding site" evidence="8">
    <location>
        <position position="313"/>
    </location>
    <ligand>
        <name>Zn(2+)</name>
        <dbReference type="ChEBI" id="CHEBI:29105"/>
        <label>2</label>
    </ligand>
</feature>
<dbReference type="GO" id="GO:0050897">
    <property type="term" value="F:cobalt ion binding"/>
    <property type="evidence" value="ECO:0007669"/>
    <property type="project" value="UniProtKB-UniRule"/>
</dbReference>
<sequence length="338" mass="35940">MSDVTTKEARALLRNLVETPSVSGSEDAVAKRLRSFFEAQGREAWIDDVGNLRAPADDTVLLTSHMDTVPGEIPVRVEEDVLWGRGSVDAKGPLAAMAVAAANAGVSFVGVVREETDSAGARHLVEDRDPPAAVVNGEPSGWDAITLGYRGLLSGTYTVETEVGHTSRPEPNAIQQAVAWWSQVEAAFDDGDSVFDRVTPKPVAFEGGTSADGFAFEAKVEAQFRIPPGETIEGVKSTVEAVGPGSVAWHDEIPPVMESPRNPVAGALRRGIRECSGEPTHLRKTGTSDMNVYAGAWDVPMATYGPGDSDLDHTPDEHLDLGVFDRAVRVLTVAAESL</sequence>
<comment type="pathway">
    <text evidence="8">Amino-acid biosynthesis; L-arginine biosynthesis.</text>
</comment>
<dbReference type="PROSITE" id="PS00758">
    <property type="entry name" value="ARGE_DAPE_CPG2_1"/>
    <property type="match status" value="1"/>
</dbReference>
<dbReference type="Gene3D" id="3.40.630.10">
    <property type="entry name" value="Zn peptidases"/>
    <property type="match status" value="2"/>
</dbReference>
<dbReference type="GO" id="GO:0019878">
    <property type="term" value="P:lysine biosynthetic process via aminoadipic acid"/>
    <property type="evidence" value="ECO:0007669"/>
    <property type="project" value="UniProtKB-UniRule"/>
</dbReference>
<comment type="catalytic activity">
    <reaction evidence="8">
        <text>[amino-group carrier protein]-C-terminal-gamma-(L-ornithyl)-L-glutamate + H2O = [amino-group carrier protein]-C-terminal-L-glutamate + L-ornithine</text>
        <dbReference type="Rhea" id="RHEA:52676"/>
        <dbReference type="Rhea" id="RHEA-COMP:9693"/>
        <dbReference type="Rhea" id="RHEA-COMP:13328"/>
        <dbReference type="ChEBI" id="CHEBI:15377"/>
        <dbReference type="ChEBI" id="CHEBI:46911"/>
        <dbReference type="ChEBI" id="CHEBI:78525"/>
        <dbReference type="ChEBI" id="CHEBI:136763"/>
        <dbReference type="EC" id="3.5.1.132"/>
    </reaction>
</comment>
<dbReference type="NCBIfam" id="NF003367">
    <property type="entry name" value="PRK04443.1"/>
    <property type="match status" value="1"/>
</dbReference>
<feature type="domain" description="Peptidase M20 dimerisation" evidence="9">
    <location>
        <begin position="148"/>
        <end position="241"/>
    </location>
</feature>
<dbReference type="NCBIfam" id="TIGR01902">
    <property type="entry name" value="dapE-lys-deAc"/>
    <property type="match status" value="1"/>
</dbReference>
<dbReference type="GO" id="GO:0005737">
    <property type="term" value="C:cytoplasm"/>
    <property type="evidence" value="ECO:0007669"/>
    <property type="project" value="UniProtKB-SubCell"/>
</dbReference>
<organism evidence="10 11">
    <name type="scientific">Halodesulfurarchaeum formicicum</name>
    <dbReference type="NCBI Taxonomy" id="1873524"/>
    <lineage>
        <taxon>Archaea</taxon>
        <taxon>Methanobacteriati</taxon>
        <taxon>Methanobacteriota</taxon>
        <taxon>Stenosarchaea group</taxon>
        <taxon>Halobacteria</taxon>
        <taxon>Halobacteriales</taxon>
        <taxon>Halobacteriaceae</taxon>
        <taxon>Halodesulfurarchaeum</taxon>
    </lineage>
</organism>
<dbReference type="InterPro" id="IPR010175">
    <property type="entry name" value="LysK"/>
</dbReference>
<dbReference type="GO" id="GO:0016811">
    <property type="term" value="F:hydrolase activity, acting on carbon-nitrogen (but not peptide) bonds, in linear amides"/>
    <property type="evidence" value="ECO:0007669"/>
    <property type="project" value="UniProtKB-UniRule"/>
</dbReference>
<name>A0A1D8S3C2_9EURY</name>
<keyword evidence="8" id="KW-0055">Arginine biosynthesis</keyword>
<dbReference type="InterPro" id="IPR001261">
    <property type="entry name" value="ArgE/DapE_CS"/>
</dbReference>
<feature type="binding site" evidence="8">
    <location>
        <position position="138"/>
    </location>
    <ligand>
        <name>Zn(2+)</name>
        <dbReference type="ChEBI" id="CHEBI:29105"/>
        <label>1</label>
    </ligand>
</feature>
<dbReference type="EC" id="3.5.1.132" evidence="8"/>
<evidence type="ECO:0000256" key="6">
    <source>
        <dbReference type="ARBA" id="ARBA00023154"/>
    </source>
</evidence>
<dbReference type="UniPathway" id="UPA00068"/>
<comment type="subcellular location">
    <subcellularLocation>
        <location evidence="8">Cytoplasm</location>
    </subcellularLocation>
</comment>
<dbReference type="GO" id="GO:0008270">
    <property type="term" value="F:zinc ion binding"/>
    <property type="evidence" value="ECO:0007669"/>
    <property type="project" value="UniProtKB-UniRule"/>
</dbReference>
<keyword evidence="3 8" id="KW-0479">Metal-binding</keyword>
<evidence type="ECO:0000256" key="4">
    <source>
        <dbReference type="ARBA" id="ARBA00022801"/>
    </source>
</evidence>
<evidence type="ECO:0000256" key="5">
    <source>
        <dbReference type="ARBA" id="ARBA00022833"/>
    </source>
</evidence>
<dbReference type="UniPathway" id="UPA00033">
    <property type="reaction ID" value="UER00039"/>
</dbReference>
<comment type="catalytic activity">
    <reaction evidence="8">
        <text>[amino-group carrier protein]-C-terminal-gamma-(L-lysyl)-L-glutamate + H2O = [amino-group carrier protein]-C-terminal-L-glutamate + L-lysine</text>
        <dbReference type="Rhea" id="RHEA:48684"/>
        <dbReference type="Rhea" id="RHEA-COMP:9693"/>
        <dbReference type="Rhea" id="RHEA-COMP:9715"/>
        <dbReference type="ChEBI" id="CHEBI:15377"/>
        <dbReference type="ChEBI" id="CHEBI:32551"/>
        <dbReference type="ChEBI" id="CHEBI:78525"/>
        <dbReference type="ChEBI" id="CHEBI:78526"/>
        <dbReference type="EC" id="3.5.1.130"/>
    </reaction>
</comment>
<evidence type="ECO:0000256" key="2">
    <source>
        <dbReference type="ARBA" id="ARBA00022605"/>
    </source>
</evidence>
<comment type="pathway">
    <text evidence="8">Amino-acid biosynthesis; L-lysine biosynthesis via AAA pathway; L-lysine from L-alpha-aminoadipate (Thermus route): step 5/5.</text>
</comment>
<protein>
    <recommendedName>
        <fullName evidence="8">Putative [LysW]-lysine/[LysW]-ornithine hydrolase</fullName>
        <ecNumber evidence="8">3.5.1.130</ecNumber>
        <ecNumber evidence="8">3.5.1.132</ecNumber>
    </recommendedName>
</protein>
<keyword evidence="6 8" id="KW-0457">Lysine biosynthesis</keyword>
<feature type="binding site" evidence="8">
    <location>
        <position position="65"/>
    </location>
    <ligand>
        <name>Zn(2+)</name>
        <dbReference type="ChEBI" id="CHEBI:29105"/>
        <label>1</label>
    </ligand>
</feature>
<dbReference type="InterPro" id="IPR002933">
    <property type="entry name" value="Peptidase_M20"/>
</dbReference>
<keyword evidence="1 8" id="KW-0963">Cytoplasm</keyword>
<feature type="active site" description="Proton acceptor" evidence="8">
    <location>
        <position position="114"/>
    </location>
</feature>
<dbReference type="PATRIC" id="fig|1855411.3.peg.668"/>
<dbReference type="AlphaFoldDB" id="A0A1D8S3C2"/>
<comment type="cofactor">
    <cofactor evidence="8">
        <name>Zn(2+)</name>
        <dbReference type="ChEBI" id="CHEBI:29105"/>
    </cofactor>
    <cofactor evidence="8">
        <name>Co(2+)</name>
        <dbReference type="ChEBI" id="CHEBI:48828"/>
    </cofactor>
    <text evidence="8">Binds 2 Zn(2+) or Co(2+) ions per subunit.</text>
</comment>
<evidence type="ECO:0000256" key="7">
    <source>
        <dbReference type="ARBA" id="ARBA00023285"/>
    </source>
</evidence>
<dbReference type="EC" id="3.5.1.130" evidence="8"/>
<reference evidence="10 11" key="1">
    <citation type="submission" date="2016-06" db="EMBL/GenBank/DDBJ databases">
        <title>Discovery of anaerobic lithoheterotrophic haloarchaeon capable of sulfur respiration by hydrogen and formate.</title>
        <authorList>
            <person name="Sorokin D.Y."/>
            <person name="Kublanov I.V."/>
            <person name="Roman P."/>
            <person name="Sinninghe Damste J.S."/>
            <person name="Golyshin P.N."/>
            <person name="Rojo D."/>
            <person name="Ciordia S."/>
            <person name="Mena Md.C."/>
            <person name="Ferrer M."/>
            <person name="Smedile F."/>
            <person name="Messina E."/>
            <person name="La Cono V."/>
            <person name="Yakimov M.M."/>
        </authorList>
    </citation>
    <scope>NUCLEOTIDE SEQUENCE [LARGE SCALE GENOMIC DNA]</scope>
    <source>
        <strain evidence="10 11">HTSR1</strain>
    </source>
</reference>
<dbReference type="HAMAP" id="MF_01120">
    <property type="entry name" value="LysK"/>
    <property type="match status" value="1"/>
</dbReference>
<evidence type="ECO:0000313" key="11">
    <source>
        <dbReference type="Proteomes" id="UP000185608"/>
    </source>
</evidence>
<dbReference type="Pfam" id="PF01546">
    <property type="entry name" value="Peptidase_M20"/>
    <property type="match status" value="1"/>
</dbReference>
<feature type="binding site" evidence="8">
    <location>
        <position position="89"/>
    </location>
    <ligand>
        <name>Zn(2+)</name>
        <dbReference type="ChEBI" id="CHEBI:29105"/>
        <label>2</label>
    </ligand>
</feature>
<keyword evidence="5 8" id="KW-0862">Zinc</keyword>
<dbReference type="GeneID" id="29828681"/>
<dbReference type="InterPro" id="IPR050072">
    <property type="entry name" value="Peptidase_M20A"/>
</dbReference>
<evidence type="ECO:0000256" key="8">
    <source>
        <dbReference type="HAMAP-Rule" id="MF_01120"/>
    </source>
</evidence>
<dbReference type="Pfam" id="PF07687">
    <property type="entry name" value="M20_dimer"/>
    <property type="match status" value="1"/>
</dbReference>
<keyword evidence="4 8" id="KW-0378">Hydrolase</keyword>
<evidence type="ECO:0000256" key="1">
    <source>
        <dbReference type="ARBA" id="ARBA00022490"/>
    </source>
</evidence>
<accession>A0A1D8S3C2</accession>
<dbReference type="GO" id="GO:0042450">
    <property type="term" value="P:L-arginine biosynthetic process via ornithine"/>
    <property type="evidence" value="ECO:0007669"/>
    <property type="project" value="UniProtKB-UniRule"/>
</dbReference>
<dbReference type="PANTHER" id="PTHR43808:SF28">
    <property type="entry name" value="[LYSW]-LYSINE_[LYSW]-ORNITHINE HYDROLASE"/>
    <property type="match status" value="1"/>
</dbReference>
<dbReference type="EMBL" id="CP016070">
    <property type="protein sequence ID" value="AOW79860.1"/>
    <property type="molecule type" value="Genomic_DNA"/>
</dbReference>
<dbReference type="STRING" id="1873524.HSR6_0694"/>
<comment type="similarity">
    <text evidence="8">Belongs to the peptidase M20A family. LysK subfamily.</text>
</comment>
<comment type="function">
    <text evidence="8">Catalyzes the release of L-lysine from [LysW]-gamma-L-lysine and the release of L-ornithine from [LysW]-L-ornithine.</text>
</comment>
<feature type="binding site" evidence="8">
    <location>
        <position position="89"/>
    </location>
    <ligand>
        <name>Zn(2+)</name>
        <dbReference type="ChEBI" id="CHEBI:29105"/>
        <label>1</label>
    </ligand>
</feature>
<evidence type="ECO:0000259" key="9">
    <source>
        <dbReference type="Pfam" id="PF07687"/>
    </source>
</evidence>
<dbReference type="PANTHER" id="PTHR43808">
    <property type="entry name" value="ACETYLORNITHINE DEACETYLASE"/>
    <property type="match status" value="1"/>
</dbReference>
<dbReference type="RefSeq" id="WP_070364599.1">
    <property type="nucleotide sequence ID" value="NZ_CP016070.1"/>
</dbReference>
<keyword evidence="7 8" id="KW-0170">Cobalt</keyword>
<dbReference type="Proteomes" id="UP000185608">
    <property type="component" value="Chromosome"/>
</dbReference>
<dbReference type="KEGG" id="halh:HTSR_0668"/>
<gene>
    <name evidence="10" type="primary">argE</name>
    <name evidence="8" type="synonym">lysK</name>
    <name evidence="10" type="ORF">HTSR_0668</name>
</gene>
<keyword evidence="2 8" id="KW-0028">Amino-acid biosynthesis</keyword>
<proteinExistence type="inferred from homology"/>
<dbReference type="InterPro" id="IPR011650">
    <property type="entry name" value="Peptidase_M20_dimer"/>
</dbReference>
<feature type="binding site" evidence="8">
    <location>
        <position position="115"/>
    </location>
    <ligand>
        <name>Zn(2+)</name>
        <dbReference type="ChEBI" id="CHEBI:29105"/>
        <label>2</label>
    </ligand>
</feature>
<evidence type="ECO:0000256" key="3">
    <source>
        <dbReference type="ARBA" id="ARBA00022723"/>
    </source>
</evidence>
<evidence type="ECO:0000313" key="10">
    <source>
        <dbReference type="EMBL" id="AOW79860.1"/>
    </source>
</evidence>
<feature type="active site" evidence="8">
    <location>
        <position position="67"/>
    </location>
</feature>
<dbReference type="SUPFAM" id="SSF53187">
    <property type="entry name" value="Zn-dependent exopeptidases"/>
    <property type="match status" value="1"/>
</dbReference>